<accession>A0A085LN39</accession>
<name>A0A085LN39_9BILA</name>
<keyword evidence="2" id="KW-1185">Reference proteome</keyword>
<evidence type="ECO:0000313" key="1">
    <source>
        <dbReference type="EMBL" id="KFD46385.1"/>
    </source>
</evidence>
<proteinExistence type="predicted"/>
<dbReference type="EMBL" id="KL363375">
    <property type="protein sequence ID" value="KFD46385.1"/>
    <property type="molecule type" value="Genomic_DNA"/>
</dbReference>
<reference evidence="1 2" key="1">
    <citation type="journal article" date="2014" name="Nat. Genet.">
        <title>Genome and transcriptome of the porcine whipworm Trichuris suis.</title>
        <authorList>
            <person name="Jex A.R."/>
            <person name="Nejsum P."/>
            <person name="Schwarz E.M."/>
            <person name="Hu L."/>
            <person name="Young N.D."/>
            <person name="Hall R.S."/>
            <person name="Korhonen P.K."/>
            <person name="Liao S."/>
            <person name="Thamsborg S."/>
            <person name="Xia J."/>
            <person name="Xu P."/>
            <person name="Wang S."/>
            <person name="Scheerlinck J.P."/>
            <person name="Hofmann A."/>
            <person name="Sternberg P.W."/>
            <person name="Wang J."/>
            <person name="Gasser R.B."/>
        </authorList>
    </citation>
    <scope>NUCLEOTIDE SEQUENCE [LARGE SCALE GENOMIC DNA]</scope>
    <source>
        <strain evidence="1">DCEP-RM93M</strain>
    </source>
</reference>
<sequence>MPVDSIFLTAALWRQMGVQLRRHIVQCFRTQTGHLPPFLASSRQYCPSELSTFAKRFMPLPYNVATAIRKVSQMAVRPLPG</sequence>
<protein>
    <submittedName>
        <fullName evidence="1">Uncharacterized protein</fullName>
    </submittedName>
</protein>
<organism evidence="1 2">
    <name type="scientific">Trichuris suis</name>
    <name type="common">pig whipworm</name>
    <dbReference type="NCBI Taxonomy" id="68888"/>
    <lineage>
        <taxon>Eukaryota</taxon>
        <taxon>Metazoa</taxon>
        <taxon>Ecdysozoa</taxon>
        <taxon>Nematoda</taxon>
        <taxon>Enoplea</taxon>
        <taxon>Dorylaimia</taxon>
        <taxon>Trichinellida</taxon>
        <taxon>Trichuridae</taxon>
        <taxon>Trichuris</taxon>
    </lineage>
</organism>
<dbReference type="Proteomes" id="UP000030764">
    <property type="component" value="Unassembled WGS sequence"/>
</dbReference>
<gene>
    <name evidence="1" type="ORF">M513_12756</name>
</gene>
<dbReference type="AlphaFoldDB" id="A0A085LN39"/>
<evidence type="ECO:0000313" key="2">
    <source>
        <dbReference type="Proteomes" id="UP000030764"/>
    </source>
</evidence>